<name>A0A8H5J518_9HYPO</name>
<keyword evidence="3" id="KW-1185">Reference proteome</keyword>
<dbReference type="EMBL" id="JAAOAM010000104">
    <property type="protein sequence ID" value="KAF5547743.1"/>
    <property type="molecule type" value="Genomic_DNA"/>
</dbReference>
<comment type="caution">
    <text evidence="2">The sequence shown here is derived from an EMBL/GenBank/DDBJ whole genome shotgun (WGS) entry which is preliminary data.</text>
</comment>
<dbReference type="AlphaFoldDB" id="A0A8H5J518"/>
<sequence length="177" mass="20074">MSCGKQAQHFRVGGAFHGAGHSSTELLITVLLLPTRKPRSYPLAKAQVDAKGARKPIFYSQSFRNCSPQAHYPQSTSQQFRTENHPPKAMTRLKRRKVEAEAQDHSMIKAEVAEGRESAVEVQNRILRAEVKLLRDSIMDLRVALDSKTELIEELRQSRDAEREKKRLLDEPITRSG</sequence>
<reference evidence="2 3" key="1">
    <citation type="submission" date="2020-05" db="EMBL/GenBank/DDBJ databases">
        <title>Identification and distribution of gene clusters putatively required for synthesis of sphingolipid metabolism inhibitors in phylogenetically diverse species of the filamentous fungus Fusarium.</title>
        <authorList>
            <person name="Kim H.-S."/>
            <person name="Busman M."/>
            <person name="Brown D.W."/>
            <person name="Divon H."/>
            <person name="Uhlig S."/>
            <person name="Proctor R.H."/>
        </authorList>
    </citation>
    <scope>NUCLEOTIDE SEQUENCE [LARGE SCALE GENOMIC DNA]</scope>
    <source>
        <strain evidence="2 3">NRRL 53147</strain>
    </source>
</reference>
<proteinExistence type="predicted"/>
<evidence type="ECO:0000313" key="2">
    <source>
        <dbReference type="EMBL" id="KAF5547743.1"/>
    </source>
</evidence>
<gene>
    <name evidence="2" type="ORF">FMEXI_5069</name>
</gene>
<organism evidence="2 3">
    <name type="scientific">Fusarium mexicanum</name>
    <dbReference type="NCBI Taxonomy" id="751941"/>
    <lineage>
        <taxon>Eukaryota</taxon>
        <taxon>Fungi</taxon>
        <taxon>Dikarya</taxon>
        <taxon>Ascomycota</taxon>
        <taxon>Pezizomycotina</taxon>
        <taxon>Sordariomycetes</taxon>
        <taxon>Hypocreomycetidae</taxon>
        <taxon>Hypocreales</taxon>
        <taxon>Nectriaceae</taxon>
        <taxon>Fusarium</taxon>
        <taxon>Fusarium fujikuroi species complex</taxon>
    </lineage>
</organism>
<evidence type="ECO:0000313" key="3">
    <source>
        <dbReference type="Proteomes" id="UP000522262"/>
    </source>
</evidence>
<feature type="region of interest" description="Disordered" evidence="1">
    <location>
        <begin position="157"/>
        <end position="177"/>
    </location>
</feature>
<evidence type="ECO:0000256" key="1">
    <source>
        <dbReference type="SAM" id="MobiDB-lite"/>
    </source>
</evidence>
<dbReference type="Proteomes" id="UP000522262">
    <property type="component" value="Unassembled WGS sequence"/>
</dbReference>
<protein>
    <submittedName>
        <fullName evidence="2">Uncharacterized protein</fullName>
    </submittedName>
</protein>
<accession>A0A8H5J518</accession>